<dbReference type="EMBL" id="JBBKTW010000009">
    <property type="protein sequence ID" value="MEN2990979.1"/>
    <property type="molecule type" value="Genomic_DNA"/>
</dbReference>
<protein>
    <submittedName>
        <fullName evidence="4">Carbohydrate kinase family protein</fullName>
    </submittedName>
</protein>
<evidence type="ECO:0000313" key="4">
    <source>
        <dbReference type="EMBL" id="MEN2990979.1"/>
    </source>
</evidence>
<dbReference type="GO" id="GO:0016301">
    <property type="term" value="F:kinase activity"/>
    <property type="evidence" value="ECO:0007669"/>
    <property type="project" value="UniProtKB-KW"/>
</dbReference>
<keyword evidence="1" id="KW-0808">Transferase</keyword>
<evidence type="ECO:0000313" key="5">
    <source>
        <dbReference type="Proteomes" id="UP001413721"/>
    </source>
</evidence>
<dbReference type="SUPFAM" id="SSF53613">
    <property type="entry name" value="Ribokinase-like"/>
    <property type="match status" value="1"/>
</dbReference>
<dbReference type="Pfam" id="PF00294">
    <property type="entry name" value="PfkB"/>
    <property type="match status" value="1"/>
</dbReference>
<keyword evidence="5" id="KW-1185">Reference proteome</keyword>
<evidence type="ECO:0000256" key="1">
    <source>
        <dbReference type="ARBA" id="ARBA00022679"/>
    </source>
</evidence>
<dbReference type="Gene3D" id="3.40.1190.20">
    <property type="match status" value="1"/>
</dbReference>
<dbReference type="InterPro" id="IPR011611">
    <property type="entry name" value="PfkB_dom"/>
</dbReference>
<dbReference type="PANTHER" id="PTHR10584">
    <property type="entry name" value="SUGAR KINASE"/>
    <property type="match status" value="1"/>
</dbReference>
<dbReference type="PANTHER" id="PTHR10584:SF166">
    <property type="entry name" value="RIBOKINASE"/>
    <property type="match status" value="1"/>
</dbReference>
<evidence type="ECO:0000259" key="3">
    <source>
        <dbReference type="Pfam" id="PF00294"/>
    </source>
</evidence>
<comment type="caution">
    <text evidence="4">The sequence shown here is derived from an EMBL/GenBank/DDBJ whole genome shotgun (WGS) entry which is preliminary data.</text>
</comment>
<keyword evidence="2 4" id="KW-0418">Kinase</keyword>
<evidence type="ECO:0000256" key="2">
    <source>
        <dbReference type="ARBA" id="ARBA00022777"/>
    </source>
</evidence>
<accession>A0ABU9YQ93</accession>
<proteinExistence type="predicted"/>
<reference evidence="4 5" key="1">
    <citation type="submission" date="2024-03" db="EMBL/GenBank/DDBJ databases">
        <title>High-quality draft genome sequencing of Tistrella sp. BH-R2-4.</title>
        <authorList>
            <person name="Dong C."/>
        </authorList>
    </citation>
    <scope>NUCLEOTIDE SEQUENCE [LARGE SCALE GENOMIC DNA]</scope>
    <source>
        <strain evidence="4 5">BH-R2-4</strain>
    </source>
</reference>
<dbReference type="Proteomes" id="UP001413721">
    <property type="component" value="Unassembled WGS sequence"/>
</dbReference>
<dbReference type="InterPro" id="IPR029056">
    <property type="entry name" value="Ribokinase-like"/>
</dbReference>
<dbReference type="RefSeq" id="WP_345938284.1">
    <property type="nucleotide sequence ID" value="NZ_JBBKTW010000009.1"/>
</dbReference>
<gene>
    <name evidence="4" type="ORF">WG926_21895</name>
</gene>
<name>A0ABU9YQ93_9PROT</name>
<sequence length="269" mass="28866">MHATHAIYDPQTARLPEPFAANGSTATRLALVMNEHELRRYAGCSDLAAAAAGVIAQGNQDTVVIVKRGVRGVTVYESNAAPAHVPAYYSSRVFKIGSGDVFTAIFAHQWGEAGLSALAAADFASRSVAAYCETMRLPVEIELVNSRAPLMGKAPSRIVLNGSVSTIGRRYTLEEARFRLKELGLDVLSPPIDGETAPANIEHASSVIIADGLSQTDIREMCARHPYANLIVLDEEGRFHVDTFSDVGAKIIPDFTSALYHAAWPPGSF</sequence>
<feature type="domain" description="Carbohydrate kinase PfkB" evidence="3">
    <location>
        <begin position="31"/>
        <end position="129"/>
    </location>
</feature>
<organism evidence="4 5">
    <name type="scientific">Tistrella arctica</name>
    <dbReference type="NCBI Taxonomy" id="3133430"/>
    <lineage>
        <taxon>Bacteria</taxon>
        <taxon>Pseudomonadati</taxon>
        <taxon>Pseudomonadota</taxon>
        <taxon>Alphaproteobacteria</taxon>
        <taxon>Geminicoccales</taxon>
        <taxon>Geminicoccaceae</taxon>
        <taxon>Tistrella</taxon>
    </lineage>
</organism>